<dbReference type="GO" id="GO:0003887">
    <property type="term" value="F:DNA-directed DNA polymerase activity"/>
    <property type="evidence" value="ECO:0007669"/>
    <property type="project" value="UniProtKB-KW"/>
</dbReference>
<evidence type="ECO:0000313" key="11">
    <source>
        <dbReference type="EMBL" id="OPJ63793.1"/>
    </source>
</evidence>
<dbReference type="InterPro" id="IPR005790">
    <property type="entry name" value="DNA_polIII_delta"/>
</dbReference>
<keyword evidence="4" id="KW-0548">Nucleotidyltransferase</keyword>
<dbReference type="Proteomes" id="UP000190080">
    <property type="component" value="Unassembled WGS sequence"/>
</dbReference>
<dbReference type="InterPro" id="IPR008921">
    <property type="entry name" value="DNA_pol3_clamp-load_cplx_C"/>
</dbReference>
<keyword evidence="3" id="KW-0808">Transferase</keyword>
<feature type="domain" description="DNA polymerase III delta N-terminal" evidence="9">
    <location>
        <begin position="19"/>
        <end position="142"/>
    </location>
</feature>
<evidence type="ECO:0000256" key="2">
    <source>
        <dbReference type="ARBA" id="ARBA00017703"/>
    </source>
</evidence>
<evidence type="ECO:0000256" key="7">
    <source>
        <dbReference type="ARBA" id="ARBA00034754"/>
    </source>
</evidence>
<dbReference type="Gene3D" id="1.10.8.60">
    <property type="match status" value="1"/>
</dbReference>
<dbReference type="SUPFAM" id="SSF48019">
    <property type="entry name" value="post-AAA+ oligomerization domain-like"/>
    <property type="match status" value="1"/>
</dbReference>
<dbReference type="RefSeq" id="WP_079422405.1">
    <property type="nucleotide sequence ID" value="NZ_MZGV01000007.1"/>
</dbReference>
<dbReference type="SUPFAM" id="SSF52540">
    <property type="entry name" value="P-loop containing nucleoside triphosphate hydrolases"/>
    <property type="match status" value="1"/>
</dbReference>
<evidence type="ECO:0000259" key="9">
    <source>
        <dbReference type="Pfam" id="PF06144"/>
    </source>
</evidence>
<dbReference type="PANTHER" id="PTHR34388:SF1">
    <property type="entry name" value="DNA POLYMERASE III SUBUNIT DELTA"/>
    <property type="match status" value="1"/>
</dbReference>
<feature type="domain" description="DNA polymerase III delta subunit-like C-terminal" evidence="10">
    <location>
        <begin position="216"/>
        <end position="335"/>
    </location>
</feature>
<evidence type="ECO:0000259" key="10">
    <source>
        <dbReference type="Pfam" id="PF21694"/>
    </source>
</evidence>
<dbReference type="AlphaFoldDB" id="A0A1V4IV62"/>
<gene>
    <name evidence="11" type="ORF">CLORY_09770</name>
</gene>
<evidence type="ECO:0000256" key="6">
    <source>
        <dbReference type="ARBA" id="ARBA00022932"/>
    </source>
</evidence>
<dbReference type="InterPro" id="IPR048466">
    <property type="entry name" value="DNA_pol3_delta-like_C"/>
</dbReference>
<keyword evidence="5" id="KW-0235">DNA replication</keyword>
<dbReference type="Gene3D" id="1.20.272.10">
    <property type="match status" value="1"/>
</dbReference>
<dbReference type="InterPro" id="IPR027417">
    <property type="entry name" value="P-loop_NTPase"/>
</dbReference>
<evidence type="ECO:0000256" key="1">
    <source>
        <dbReference type="ARBA" id="ARBA00012417"/>
    </source>
</evidence>
<evidence type="ECO:0000256" key="5">
    <source>
        <dbReference type="ARBA" id="ARBA00022705"/>
    </source>
</evidence>
<evidence type="ECO:0000313" key="12">
    <source>
        <dbReference type="Proteomes" id="UP000190080"/>
    </source>
</evidence>
<sequence length="338" mass="39682">MDFDAFEQNIKKKIFKNCYVLYGIDENLMKEAVTLLTDNMIDKNFMDLNFVKYDGEKVSYDDIINACETLPFMSERKLVVVYRANFLSDSEDKEGKKKFEALSSYIEKLPDYCTLVMYYVFENDREKASSRVKKLEKKCETIKVDRLKGDRLYRRVNELFESKGKEINRALLKFFCDHVENNMDIMNSEAEKLIAYTLGREITKKDIMDLLSPTNEDDIFDLVDFLAQKKPEKAINILNELIFRGENIGSIMYMIVRQFRLLFNIKLGVSEGKRKDELAKELRLHPYICEKMMAQSGKFTLTQLKNCMHRCLDAEVKIKSSSIDKKLEMEMLIINSVR</sequence>
<reference evidence="11 12" key="1">
    <citation type="submission" date="2017-03" db="EMBL/GenBank/DDBJ databases">
        <title>Genome sequence of Clostridium oryzae DSM 28571.</title>
        <authorList>
            <person name="Poehlein A."/>
            <person name="Daniel R."/>
        </authorList>
    </citation>
    <scope>NUCLEOTIDE SEQUENCE [LARGE SCALE GENOMIC DNA]</scope>
    <source>
        <strain evidence="11 12">DSM 28571</strain>
    </source>
</reference>
<dbReference type="GO" id="GO:0006261">
    <property type="term" value="P:DNA-templated DNA replication"/>
    <property type="evidence" value="ECO:0007669"/>
    <property type="project" value="TreeGrafter"/>
</dbReference>
<dbReference type="PANTHER" id="PTHR34388">
    <property type="entry name" value="DNA POLYMERASE III SUBUNIT DELTA"/>
    <property type="match status" value="1"/>
</dbReference>
<accession>A0A1V4IV62</accession>
<protein>
    <recommendedName>
        <fullName evidence="2">DNA polymerase III subunit delta</fullName>
        <ecNumber evidence="1">2.7.7.7</ecNumber>
    </recommendedName>
</protein>
<dbReference type="Gene3D" id="3.40.50.300">
    <property type="entry name" value="P-loop containing nucleotide triphosphate hydrolases"/>
    <property type="match status" value="1"/>
</dbReference>
<evidence type="ECO:0000256" key="3">
    <source>
        <dbReference type="ARBA" id="ARBA00022679"/>
    </source>
</evidence>
<dbReference type="InterPro" id="IPR010372">
    <property type="entry name" value="DNA_pol3_delta_N"/>
</dbReference>
<dbReference type="EMBL" id="MZGV01000007">
    <property type="protein sequence ID" value="OPJ63793.1"/>
    <property type="molecule type" value="Genomic_DNA"/>
</dbReference>
<dbReference type="STRING" id="1450648.CLORY_09770"/>
<comment type="catalytic activity">
    <reaction evidence="8">
        <text>DNA(n) + a 2'-deoxyribonucleoside 5'-triphosphate = DNA(n+1) + diphosphate</text>
        <dbReference type="Rhea" id="RHEA:22508"/>
        <dbReference type="Rhea" id="RHEA-COMP:17339"/>
        <dbReference type="Rhea" id="RHEA-COMP:17340"/>
        <dbReference type="ChEBI" id="CHEBI:33019"/>
        <dbReference type="ChEBI" id="CHEBI:61560"/>
        <dbReference type="ChEBI" id="CHEBI:173112"/>
        <dbReference type="EC" id="2.7.7.7"/>
    </reaction>
</comment>
<dbReference type="GO" id="GO:0009360">
    <property type="term" value="C:DNA polymerase III complex"/>
    <property type="evidence" value="ECO:0007669"/>
    <property type="project" value="InterPro"/>
</dbReference>
<name>A0A1V4IV62_9CLOT</name>
<dbReference type="Pfam" id="PF21694">
    <property type="entry name" value="DNA_pol3_delta_C"/>
    <property type="match status" value="1"/>
</dbReference>
<evidence type="ECO:0000256" key="4">
    <source>
        <dbReference type="ARBA" id="ARBA00022695"/>
    </source>
</evidence>
<dbReference type="OrthoDB" id="9775929at2"/>
<comment type="similarity">
    <text evidence="7">Belongs to the DNA polymerase HolA subunit family.</text>
</comment>
<keyword evidence="12" id="KW-1185">Reference proteome</keyword>
<organism evidence="11 12">
    <name type="scientific">Clostridium oryzae</name>
    <dbReference type="NCBI Taxonomy" id="1450648"/>
    <lineage>
        <taxon>Bacteria</taxon>
        <taxon>Bacillati</taxon>
        <taxon>Bacillota</taxon>
        <taxon>Clostridia</taxon>
        <taxon>Eubacteriales</taxon>
        <taxon>Clostridiaceae</taxon>
        <taxon>Clostridium</taxon>
    </lineage>
</organism>
<dbReference type="GO" id="GO:0003677">
    <property type="term" value="F:DNA binding"/>
    <property type="evidence" value="ECO:0007669"/>
    <property type="project" value="InterPro"/>
</dbReference>
<comment type="caution">
    <text evidence="11">The sequence shown here is derived from an EMBL/GenBank/DDBJ whole genome shotgun (WGS) entry which is preliminary data.</text>
</comment>
<evidence type="ECO:0000256" key="8">
    <source>
        <dbReference type="ARBA" id="ARBA00049244"/>
    </source>
</evidence>
<dbReference type="Pfam" id="PF06144">
    <property type="entry name" value="DNA_pol3_delta"/>
    <property type="match status" value="1"/>
</dbReference>
<keyword evidence="6" id="KW-0239">DNA-directed DNA polymerase</keyword>
<proteinExistence type="inferred from homology"/>
<dbReference type="NCBIfam" id="TIGR01128">
    <property type="entry name" value="holA"/>
    <property type="match status" value="1"/>
</dbReference>
<dbReference type="EC" id="2.7.7.7" evidence="1"/>